<dbReference type="OrthoDB" id="4360000at2759"/>
<accession>A0A9Q3C2J4</accession>
<dbReference type="EMBL" id="AVOT02004144">
    <property type="protein sequence ID" value="MBW0475535.1"/>
    <property type="molecule type" value="Genomic_DNA"/>
</dbReference>
<evidence type="ECO:0000313" key="1">
    <source>
        <dbReference type="EMBL" id="MBW0475535.1"/>
    </source>
</evidence>
<dbReference type="AlphaFoldDB" id="A0A9Q3C2J4"/>
<name>A0A9Q3C2J4_9BASI</name>
<reference evidence="1" key="1">
    <citation type="submission" date="2021-03" db="EMBL/GenBank/DDBJ databases">
        <title>Draft genome sequence of rust myrtle Austropuccinia psidii MF-1, a brazilian biotype.</title>
        <authorList>
            <person name="Quecine M.C."/>
            <person name="Pachon D.M.R."/>
            <person name="Bonatelli M.L."/>
            <person name="Correr F.H."/>
            <person name="Franceschini L.M."/>
            <person name="Leite T.F."/>
            <person name="Margarido G.R.A."/>
            <person name="Almeida C.A."/>
            <person name="Ferrarezi J.A."/>
            <person name="Labate C.A."/>
        </authorList>
    </citation>
    <scope>NUCLEOTIDE SEQUENCE</scope>
    <source>
        <strain evidence="1">MF-1</strain>
    </source>
</reference>
<organism evidence="1 2">
    <name type="scientific">Austropuccinia psidii MF-1</name>
    <dbReference type="NCBI Taxonomy" id="1389203"/>
    <lineage>
        <taxon>Eukaryota</taxon>
        <taxon>Fungi</taxon>
        <taxon>Dikarya</taxon>
        <taxon>Basidiomycota</taxon>
        <taxon>Pucciniomycotina</taxon>
        <taxon>Pucciniomycetes</taxon>
        <taxon>Pucciniales</taxon>
        <taxon>Sphaerophragmiaceae</taxon>
        <taxon>Austropuccinia</taxon>
    </lineage>
</organism>
<protein>
    <submittedName>
        <fullName evidence="1">Uncharacterized protein</fullName>
    </submittedName>
</protein>
<gene>
    <name evidence="1" type="ORF">O181_015250</name>
</gene>
<comment type="caution">
    <text evidence="1">The sequence shown here is derived from an EMBL/GenBank/DDBJ whole genome shotgun (WGS) entry which is preliminary data.</text>
</comment>
<evidence type="ECO:0000313" key="2">
    <source>
        <dbReference type="Proteomes" id="UP000765509"/>
    </source>
</evidence>
<sequence>MYTLSFNNLKGTKKIRDSFVGKFTIIRLTGKHLIEVKLTKELCAKHPVFPVSLVKPYHQIGKDMFPSRDKIHTPQDIVEAEVSPGPVKKIIKSRKIRLNGKHCIQYLVIFKNHKSYSDICLAEEGIPHVGLHLRQVRASRRAELSHQ</sequence>
<dbReference type="Proteomes" id="UP000765509">
    <property type="component" value="Unassembled WGS sequence"/>
</dbReference>
<proteinExistence type="predicted"/>
<keyword evidence="2" id="KW-1185">Reference proteome</keyword>